<dbReference type="AlphaFoldDB" id="A0A840CRN4"/>
<accession>A0A840CRN4</accession>
<gene>
    <name evidence="2" type="ORF">GGR21_002721</name>
</gene>
<feature type="chain" id="PRO_5032784938" description="Phosphate-selective porin O and P" evidence="1">
    <location>
        <begin position="30"/>
        <end position="441"/>
    </location>
</feature>
<evidence type="ECO:0000256" key="1">
    <source>
        <dbReference type="SAM" id="SignalP"/>
    </source>
</evidence>
<dbReference type="RefSeq" id="WP_183307702.1">
    <property type="nucleotide sequence ID" value="NZ_JACIEP010000009.1"/>
</dbReference>
<proteinExistence type="predicted"/>
<evidence type="ECO:0000313" key="3">
    <source>
        <dbReference type="Proteomes" id="UP000555103"/>
    </source>
</evidence>
<dbReference type="Pfam" id="PF07396">
    <property type="entry name" value="Porin_O_P"/>
    <property type="match status" value="1"/>
</dbReference>
<dbReference type="Proteomes" id="UP000555103">
    <property type="component" value="Unassembled WGS sequence"/>
</dbReference>
<evidence type="ECO:0000313" key="2">
    <source>
        <dbReference type="EMBL" id="MBB4036808.1"/>
    </source>
</evidence>
<sequence length="441" mass="49611">MKNKKSKYMRNVTKLVSLLLLLLPAHLFSQDGITFDKYTLGEGVTMKSNSESYSINLRGFVQTQSDSRFYEGGEDDSHHRFRIRRARLRLSGDAFSKKISYVLSADFSESLAGEEEANSILKDAYIRYNPGSNWNISIGQRSLGTDSREMTIGSNTLAFVDRSKLSSAFSTIREVGVFVEGTVRVGNNSYLRPSLIITDGDGSFSKGKRTGGLKYGGRLNYLPLGRFREFGEFRGADLVRELTPKLSVGAAFSYNNATSDRRGGRTTGSIMYLDENEEPSLPSYSKLVADFIFKYKGFSILGEYAKTWAGVPDDIMYRVRNDGTLATTFEGGVEEYVKGRMMLGSGFNIEASYLFPQLFLVGARYTHLKPDKDSYMHNTLYNNRRNFYEISAAKYLTRSHAVKVQASFIYADARDGSRNLLGNDMENKNEMIFQTLLQVSF</sequence>
<organism evidence="2 3">
    <name type="scientific">Dysgonomonas hofstadii</name>
    <dbReference type="NCBI Taxonomy" id="637886"/>
    <lineage>
        <taxon>Bacteria</taxon>
        <taxon>Pseudomonadati</taxon>
        <taxon>Bacteroidota</taxon>
        <taxon>Bacteroidia</taxon>
        <taxon>Bacteroidales</taxon>
        <taxon>Dysgonomonadaceae</taxon>
        <taxon>Dysgonomonas</taxon>
    </lineage>
</organism>
<protein>
    <recommendedName>
        <fullName evidence="4">Phosphate-selective porin O and P</fullName>
    </recommendedName>
</protein>
<reference evidence="2 3" key="1">
    <citation type="submission" date="2020-08" db="EMBL/GenBank/DDBJ databases">
        <title>Genomic Encyclopedia of Type Strains, Phase IV (KMG-IV): sequencing the most valuable type-strain genomes for metagenomic binning, comparative biology and taxonomic classification.</title>
        <authorList>
            <person name="Goeker M."/>
        </authorList>
    </citation>
    <scope>NUCLEOTIDE SEQUENCE [LARGE SCALE GENOMIC DNA]</scope>
    <source>
        <strain evidence="2 3">DSM 104969</strain>
    </source>
</reference>
<evidence type="ECO:0008006" key="4">
    <source>
        <dbReference type="Google" id="ProtNLM"/>
    </source>
</evidence>
<feature type="signal peptide" evidence="1">
    <location>
        <begin position="1"/>
        <end position="29"/>
    </location>
</feature>
<dbReference type="EMBL" id="JACIEP010000009">
    <property type="protein sequence ID" value="MBB4036808.1"/>
    <property type="molecule type" value="Genomic_DNA"/>
</dbReference>
<name>A0A840CRN4_9BACT</name>
<dbReference type="SUPFAM" id="SSF56935">
    <property type="entry name" value="Porins"/>
    <property type="match status" value="1"/>
</dbReference>
<keyword evidence="3" id="KW-1185">Reference proteome</keyword>
<dbReference type="InterPro" id="IPR010870">
    <property type="entry name" value="Porin_O/P"/>
</dbReference>
<dbReference type="InterPro" id="IPR023614">
    <property type="entry name" value="Porin_dom_sf"/>
</dbReference>
<dbReference type="Gene3D" id="2.40.160.10">
    <property type="entry name" value="Porin"/>
    <property type="match status" value="1"/>
</dbReference>
<keyword evidence="1" id="KW-0732">Signal</keyword>
<comment type="caution">
    <text evidence="2">The sequence shown here is derived from an EMBL/GenBank/DDBJ whole genome shotgun (WGS) entry which is preliminary data.</text>
</comment>